<accession>K1PWV6</accession>
<protein>
    <submittedName>
        <fullName evidence="1">Uncharacterized protein C11orf65-like protein</fullName>
    </submittedName>
</protein>
<proteinExistence type="predicted"/>
<gene>
    <name evidence="1" type="ORF">CGI_10008203</name>
</gene>
<organism evidence="1">
    <name type="scientific">Magallana gigas</name>
    <name type="common">Pacific oyster</name>
    <name type="synonym">Crassostrea gigas</name>
    <dbReference type="NCBI Taxonomy" id="29159"/>
    <lineage>
        <taxon>Eukaryota</taxon>
        <taxon>Metazoa</taxon>
        <taxon>Spiralia</taxon>
        <taxon>Lophotrochozoa</taxon>
        <taxon>Mollusca</taxon>
        <taxon>Bivalvia</taxon>
        <taxon>Autobranchia</taxon>
        <taxon>Pteriomorphia</taxon>
        <taxon>Ostreida</taxon>
        <taxon>Ostreoidea</taxon>
        <taxon>Ostreidae</taxon>
        <taxon>Magallana</taxon>
    </lineage>
</organism>
<sequence length="77" mass="8606">MLKAKSDDPETVNLIEGAAAGMVATVEKMGPDALEDWEVDELLDWTTSLNFEDECYWQIMLLGYQIHCCQGKNPGIL</sequence>
<dbReference type="InParanoid" id="K1PWV6"/>
<dbReference type="AlphaFoldDB" id="K1PWV6"/>
<dbReference type="EMBL" id="JH815808">
    <property type="protein sequence ID" value="EKC23519.1"/>
    <property type="molecule type" value="Genomic_DNA"/>
</dbReference>
<reference evidence="1" key="1">
    <citation type="journal article" date="2012" name="Nature">
        <title>The oyster genome reveals stress adaptation and complexity of shell formation.</title>
        <authorList>
            <person name="Zhang G."/>
            <person name="Fang X."/>
            <person name="Guo X."/>
            <person name="Li L."/>
            <person name="Luo R."/>
            <person name="Xu F."/>
            <person name="Yang P."/>
            <person name="Zhang L."/>
            <person name="Wang X."/>
            <person name="Qi H."/>
            <person name="Xiong Z."/>
            <person name="Que H."/>
            <person name="Xie Y."/>
            <person name="Holland P.W."/>
            <person name="Paps J."/>
            <person name="Zhu Y."/>
            <person name="Wu F."/>
            <person name="Chen Y."/>
            <person name="Wang J."/>
            <person name="Peng C."/>
            <person name="Meng J."/>
            <person name="Yang L."/>
            <person name="Liu J."/>
            <person name="Wen B."/>
            <person name="Zhang N."/>
            <person name="Huang Z."/>
            <person name="Zhu Q."/>
            <person name="Feng Y."/>
            <person name="Mount A."/>
            <person name="Hedgecock D."/>
            <person name="Xu Z."/>
            <person name="Liu Y."/>
            <person name="Domazet-Loso T."/>
            <person name="Du Y."/>
            <person name="Sun X."/>
            <person name="Zhang S."/>
            <person name="Liu B."/>
            <person name="Cheng P."/>
            <person name="Jiang X."/>
            <person name="Li J."/>
            <person name="Fan D."/>
            <person name="Wang W."/>
            <person name="Fu W."/>
            <person name="Wang T."/>
            <person name="Wang B."/>
            <person name="Zhang J."/>
            <person name="Peng Z."/>
            <person name="Li Y."/>
            <person name="Li N."/>
            <person name="Wang J."/>
            <person name="Chen M."/>
            <person name="He Y."/>
            <person name="Tan F."/>
            <person name="Song X."/>
            <person name="Zheng Q."/>
            <person name="Huang R."/>
            <person name="Yang H."/>
            <person name="Du X."/>
            <person name="Chen L."/>
            <person name="Yang M."/>
            <person name="Gaffney P.M."/>
            <person name="Wang S."/>
            <person name="Luo L."/>
            <person name="She Z."/>
            <person name="Ming Y."/>
            <person name="Huang W."/>
            <person name="Zhang S."/>
            <person name="Huang B."/>
            <person name="Zhang Y."/>
            <person name="Qu T."/>
            <person name="Ni P."/>
            <person name="Miao G."/>
            <person name="Wang J."/>
            <person name="Wang Q."/>
            <person name="Steinberg C.E."/>
            <person name="Wang H."/>
            <person name="Li N."/>
            <person name="Qian L."/>
            <person name="Zhang G."/>
            <person name="Li Y."/>
            <person name="Yang H."/>
            <person name="Liu X."/>
            <person name="Wang J."/>
            <person name="Yin Y."/>
            <person name="Wang J."/>
        </authorList>
    </citation>
    <scope>NUCLEOTIDE SEQUENCE [LARGE SCALE GENOMIC DNA]</scope>
    <source>
        <strain evidence="1">05x7-T-G4-1.051#20</strain>
    </source>
</reference>
<evidence type="ECO:0000313" key="1">
    <source>
        <dbReference type="EMBL" id="EKC23519.1"/>
    </source>
</evidence>
<name>K1PWV6_MAGGI</name>
<dbReference type="HOGENOM" id="CLU_2640510_0_0_1"/>